<dbReference type="CDD" id="cd15482">
    <property type="entry name" value="Sialidase_non-viral"/>
    <property type="match status" value="2"/>
</dbReference>
<gene>
    <name evidence="2" type="primary">hcf136_5</name>
    <name evidence="2" type="ORF">Poly30_56260</name>
</gene>
<dbReference type="RefSeq" id="WP_145205590.1">
    <property type="nucleotide sequence ID" value="NZ_CP036434.1"/>
</dbReference>
<dbReference type="GO" id="GO:0010411">
    <property type="term" value="P:xyloglucan metabolic process"/>
    <property type="evidence" value="ECO:0007669"/>
    <property type="project" value="TreeGrafter"/>
</dbReference>
<keyword evidence="3" id="KW-1185">Reference proteome</keyword>
<evidence type="ECO:0000313" key="3">
    <source>
        <dbReference type="Proteomes" id="UP000320390"/>
    </source>
</evidence>
<protein>
    <submittedName>
        <fullName evidence="2">Ycf48-like protein</fullName>
    </submittedName>
</protein>
<dbReference type="InterPro" id="IPR052025">
    <property type="entry name" value="Xyloglucanase_GH74"/>
</dbReference>
<feature type="signal peptide" evidence="1">
    <location>
        <begin position="1"/>
        <end position="19"/>
    </location>
</feature>
<proteinExistence type="predicted"/>
<reference evidence="2 3" key="1">
    <citation type="submission" date="2019-02" db="EMBL/GenBank/DDBJ databases">
        <title>Deep-cultivation of Planctomycetes and their phenomic and genomic characterization uncovers novel biology.</title>
        <authorList>
            <person name="Wiegand S."/>
            <person name="Jogler M."/>
            <person name="Boedeker C."/>
            <person name="Pinto D."/>
            <person name="Vollmers J."/>
            <person name="Rivas-Marin E."/>
            <person name="Kohn T."/>
            <person name="Peeters S.H."/>
            <person name="Heuer A."/>
            <person name="Rast P."/>
            <person name="Oberbeckmann S."/>
            <person name="Bunk B."/>
            <person name="Jeske O."/>
            <person name="Meyerdierks A."/>
            <person name="Storesund J.E."/>
            <person name="Kallscheuer N."/>
            <person name="Luecker S."/>
            <person name="Lage O.M."/>
            <person name="Pohl T."/>
            <person name="Merkel B.J."/>
            <person name="Hornburger P."/>
            <person name="Mueller R.-W."/>
            <person name="Bruemmer F."/>
            <person name="Labrenz M."/>
            <person name="Spormann A.M."/>
            <person name="Op den Camp H."/>
            <person name="Overmann J."/>
            <person name="Amann R."/>
            <person name="Jetten M.S.M."/>
            <person name="Mascher T."/>
            <person name="Medema M.H."/>
            <person name="Devos D.P."/>
            <person name="Kaster A.-K."/>
            <person name="Ovreas L."/>
            <person name="Rohde M."/>
            <person name="Galperin M.Y."/>
            <person name="Jogler C."/>
        </authorList>
    </citation>
    <scope>NUCLEOTIDE SEQUENCE [LARGE SCALE GENOMIC DNA]</scope>
    <source>
        <strain evidence="2 3">Poly30</strain>
    </source>
</reference>
<dbReference type="AlphaFoldDB" id="A0A518F156"/>
<dbReference type="SUPFAM" id="SSF110296">
    <property type="entry name" value="Oligoxyloglucan reducing end-specific cellobiohydrolase"/>
    <property type="match status" value="2"/>
</dbReference>
<dbReference type="PANTHER" id="PTHR43739:SF5">
    <property type="entry name" value="EXO-ALPHA-SIALIDASE"/>
    <property type="match status" value="1"/>
</dbReference>
<dbReference type="PANTHER" id="PTHR43739">
    <property type="entry name" value="XYLOGLUCANASE (EUROFUNG)"/>
    <property type="match status" value="1"/>
</dbReference>
<organism evidence="2 3">
    <name type="scientific">Saltatorellus ferox</name>
    <dbReference type="NCBI Taxonomy" id="2528018"/>
    <lineage>
        <taxon>Bacteria</taxon>
        <taxon>Pseudomonadati</taxon>
        <taxon>Planctomycetota</taxon>
        <taxon>Planctomycetia</taxon>
        <taxon>Planctomycetia incertae sedis</taxon>
        <taxon>Saltatorellus</taxon>
    </lineage>
</organism>
<accession>A0A518F156</accession>
<keyword evidence="1" id="KW-0732">Signal</keyword>
<sequence precursor="true">MLVRTVLVLFLLLGEAAVAEVGSPAAQVGPRGYPVIDVHYVPGSAGPGMPGTAFVAVGSELFRTINGGQTLEVTGLPSADPIQDVAIAADGTLYVASGNRILISTDGGASFAATVPTSAGQVILEQVEVHPTNAQDIWVGYRQGFSSGGILRSTDGGQSWSLAPPAGWSGKCAAIAFDPQAPDRMLLVRHSYYAYLSTDGGATWTQTAYTNAGDTALDATFVDSHIVLSTSSRLVVTTDDGATWSTIPGVASIPQAFSLPGATRIMADPSTVGRAVLATRVGGLFESTDSGLSWSPLTGPTISADEFVLNSGDVSMIGTPYGLLHRTASGAYGRAELPASAVGRMAPLDVADLSIDPGQSNRMAALVRPTPTSTSYLSSSALMTTANSGASWTFDSACPPRPISVDHGPNGDLYVTGSQTLVNGDASECLQRWTPAGWTPIGPTAVPGDTVWCWDVEVSPTDPLELFALTASQINAFEQQLLFLRSLDGGVSWQTSDSLTSELVQSFPEITIFGTSPGGAPRIAYIQRLPSSAFYGGEALRVSDDGGSTWAVRSGASYFDNETMHVSGGGANPGRLYAARMSPQDLQPLQVSDDGGLTWRAEGTPLTRIETVTASTDESNTLYRASYGGVVRGTYSGASVETLGSITGSVSGTRVASAPGGTIVAAFGSSGVWLKTVPAASGTSYCGPAVPNSTGASAELRMEGTPSLSANALTLVARRLPAGSTSLAIVGDAETFTAQPGGSFGNLCLGGAIGRFTPDAGSSGPDGTYQLVLDLGRLPRPGGTASAFPGQTLYFQTWFRDAVGGTVASNFTDAVSVLFTN</sequence>
<dbReference type="InterPro" id="IPR015943">
    <property type="entry name" value="WD40/YVTN_repeat-like_dom_sf"/>
</dbReference>
<dbReference type="OrthoDB" id="41724at2"/>
<evidence type="ECO:0000256" key="1">
    <source>
        <dbReference type="SAM" id="SignalP"/>
    </source>
</evidence>
<dbReference type="Gene3D" id="2.130.10.10">
    <property type="entry name" value="YVTN repeat-like/Quinoprotein amine dehydrogenase"/>
    <property type="match status" value="3"/>
</dbReference>
<dbReference type="EMBL" id="CP036434">
    <property type="protein sequence ID" value="QDV10064.1"/>
    <property type="molecule type" value="Genomic_DNA"/>
</dbReference>
<evidence type="ECO:0000313" key="2">
    <source>
        <dbReference type="EMBL" id="QDV10064.1"/>
    </source>
</evidence>
<dbReference type="Proteomes" id="UP000320390">
    <property type="component" value="Chromosome"/>
</dbReference>
<feature type="chain" id="PRO_5021816737" evidence="1">
    <location>
        <begin position="20"/>
        <end position="821"/>
    </location>
</feature>
<name>A0A518F156_9BACT</name>